<evidence type="ECO:0000256" key="8">
    <source>
        <dbReference type="SAM" id="Phobius"/>
    </source>
</evidence>
<evidence type="ECO:0000313" key="12">
    <source>
        <dbReference type="Proteomes" id="UP000286746"/>
    </source>
</evidence>
<dbReference type="InterPro" id="IPR039421">
    <property type="entry name" value="Type_1_exporter"/>
</dbReference>
<evidence type="ECO:0000256" key="2">
    <source>
        <dbReference type="ARBA" id="ARBA00022692"/>
    </source>
</evidence>
<evidence type="ECO:0000256" key="4">
    <source>
        <dbReference type="ARBA" id="ARBA00022840"/>
    </source>
</evidence>
<evidence type="ECO:0000259" key="9">
    <source>
        <dbReference type="PROSITE" id="PS50893"/>
    </source>
</evidence>
<name>A0A401WA81_STREY</name>
<dbReference type="GO" id="GO:0034040">
    <property type="term" value="F:ATPase-coupled lipid transmembrane transporter activity"/>
    <property type="evidence" value="ECO:0007669"/>
    <property type="project" value="TreeGrafter"/>
</dbReference>
<organism evidence="11 12">
    <name type="scientific">Streptomyces paromomycinus</name>
    <name type="common">Streptomyces rimosus subsp. paromomycinus</name>
    <dbReference type="NCBI Taxonomy" id="92743"/>
    <lineage>
        <taxon>Bacteria</taxon>
        <taxon>Bacillati</taxon>
        <taxon>Actinomycetota</taxon>
        <taxon>Actinomycetes</taxon>
        <taxon>Kitasatosporales</taxon>
        <taxon>Streptomycetaceae</taxon>
        <taxon>Streptomyces</taxon>
    </lineage>
</organism>
<dbReference type="Gene3D" id="1.20.1560.10">
    <property type="entry name" value="ABC transporter type 1, transmembrane domain"/>
    <property type="match status" value="1"/>
</dbReference>
<dbReference type="SMART" id="SM00382">
    <property type="entry name" value="AAA"/>
    <property type="match status" value="1"/>
</dbReference>
<comment type="subcellular location">
    <subcellularLocation>
        <location evidence="1">Cell membrane</location>
        <topology evidence="1">Multi-pass membrane protein</topology>
    </subcellularLocation>
</comment>
<dbReference type="PANTHER" id="PTHR24221:SF654">
    <property type="entry name" value="ATP-BINDING CASSETTE SUB-FAMILY B MEMBER 6"/>
    <property type="match status" value="1"/>
</dbReference>
<evidence type="ECO:0000256" key="7">
    <source>
        <dbReference type="SAM" id="MobiDB-lite"/>
    </source>
</evidence>
<evidence type="ECO:0000256" key="1">
    <source>
        <dbReference type="ARBA" id="ARBA00004651"/>
    </source>
</evidence>
<feature type="transmembrane region" description="Helical" evidence="8">
    <location>
        <begin position="134"/>
        <end position="155"/>
    </location>
</feature>
<feature type="transmembrane region" description="Helical" evidence="8">
    <location>
        <begin position="33"/>
        <end position="55"/>
    </location>
</feature>
<evidence type="ECO:0000256" key="6">
    <source>
        <dbReference type="ARBA" id="ARBA00023136"/>
    </source>
</evidence>
<evidence type="ECO:0000313" key="11">
    <source>
        <dbReference type="EMBL" id="GCD46227.1"/>
    </source>
</evidence>
<dbReference type="CDD" id="cd03228">
    <property type="entry name" value="ABCC_MRP_Like"/>
    <property type="match status" value="1"/>
</dbReference>
<dbReference type="GO" id="GO:0005524">
    <property type="term" value="F:ATP binding"/>
    <property type="evidence" value="ECO:0007669"/>
    <property type="project" value="UniProtKB-KW"/>
</dbReference>
<dbReference type="Pfam" id="PF00005">
    <property type="entry name" value="ABC_tran"/>
    <property type="match status" value="1"/>
</dbReference>
<dbReference type="SUPFAM" id="SSF52540">
    <property type="entry name" value="P-loop containing nucleoside triphosphate hydrolases"/>
    <property type="match status" value="1"/>
</dbReference>
<gene>
    <name evidence="11" type="ORF">GKJPGBOP_05974</name>
</gene>
<feature type="domain" description="ABC transmembrane type-1" evidence="10">
    <location>
        <begin position="33"/>
        <end position="294"/>
    </location>
</feature>
<comment type="caution">
    <text evidence="11">The sequence shown here is derived from an EMBL/GenBank/DDBJ whole genome shotgun (WGS) entry which is preliminary data.</text>
</comment>
<dbReference type="InterPro" id="IPR017871">
    <property type="entry name" value="ABC_transporter-like_CS"/>
</dbReference>
<feature type="domain" description="ABC transporter" evidence="9">
    <location>
        <begin position="337"/>
        <end position="559"/>
    </location>
</feature>
<dbReference type="InterPro" id="IPR036640">
    <property type="entry name" value="ABC1_TM_sf"/>
</dbReference>
<dbReference type="PROSITE" id="PS00211">
    <property type="entry name" value="ABC_TRANSPORTER_1"/>
    <property type="match status" value="1"/>
</dbReference>
<dbReference type="AlphaFoldDB" id="A0A401WA81"/>
<accession>A0A401WA81</accession>
<dbReference type="PROSITE" id="PS50929">
    <property type="entry name" value="ABC_TM1F"/>
    <property type="match status" value="1"/>
</dbReference>
<dbReference type="InterPro" id="IPR003439">
    <property type="entry name" value="ABC_transporter-like_ATP-bd"/>
</dbReference>
<dbReference type="Proteomes" id="UP000286746">
    <property type="component" value="Unassembled WGS sequence"/>
</dbReference>
<feature type="transmembrane region" description="Helical" evidence="8">
    <location>
        <begin position="67"/>
        <end position="86"/>
    </location>
</feature>
<dbReference type="GO" id="GO:0140359">
    <property type="term" value="F:ABC-type transporter activity"/>
    <property type="evidence" value="ECO:0007669"/>
    <property type="project" value="InterPro"/>
</dbReference>
<keyword evidence="4 11" id="KW-0067">ATP-binding</keyword>
<keyword evidence="6 8" id="KW-0472">Membrane</keyword>
<proteinExistence type="predicted"/>
<dbReference type="InterPro" id="IPR011527">
    <property type="entry name" value="ABC1_TM_dom"/>
</dbReference>
<keyword evidence="12" id="KW-1185">Reference proteome</keyword>
<keyword evidence="3" id="KW-0547">Nucleotide-binding</keyword>
<dbReference type="Gene3D" id="3.40.50.300">
    <property type="entry name" value="P-loop containing nucleotide triphosphate hydrolases"/>
    <property type="match status" value="1"/>
</dbReference>
<feature type="transmembrane region" description="Helical" evidence="8">
    <location>
        <begin position="247"/>
        <end position="269"/>
    </location>
</feature>
<sequence>MSEAQRHRVVPGAPLRRSGLRFLKRRRTVLARLAGWSLVESGQTFLFGFALAHALDDGFLRGSPVVGAAWLAAAAVCVGAGAYGTARVYGAVADLVEPLRDTLVRKVVTRGLYAPDGAAVSRLTHQVEIARDTFAGLVLVSRSFVFVTAGALVGLCSLAPVLLLLVVPPLVLGLALFAGALRPMARRQETFLAADEAIATETGTAVGGLRDITAAGAERTVAAAAGERFDAELRASRALARWSVSRVLALGISGRLPIVLLLLAAPWLLGRGVTPGALVGALAYLTQSLLPALQSLMHGLGTAGTRLGVVLRRLTAEPATGAAGAGSHRTPRDGYAVELTGVTFAYGPHADPVLRGLDLTVPAGGHLAVVGPSGIGKSTLAALVAGMLEPGSGEVRRPATADRVLVPQEAYVFSGTVRENLAYLCPGGRVPDADLLAAAAEIGAGALLARLGGPDATLAPAELSAGERQLLALVRAYLARAPLIVLDEATCHLDPEAEARAERAFAARPGGTLIVVAHRISSALRADRVLVMDGTHVRTGRHGELLRRSALYRELTGGWAHAEPPAAAPLQPALAARDADGVDAVAGTRLAGDGGHVVAHGPGRQMQDAGDLGDRGALGGQ</sequence>
<dbReference type="PROSITE" id="PS50893">
    <property type="entry name" value="ABC_TRANSPORTER_2"/>
    <property type="match status" value="1"/>
</dbReference>
<dbReference type="GO" id="GO:0005886">
    <property type="term" value="C:plasma membrane"/>
    <property type="evidence" value="ECO:0007669"/>
    <property type="project" value="UniProtKB-SubCell"/>
</dbReference>
<keyword evidence="5 8" id="KW-1133">Transmembrane helix</keyword>
<feature type="region of interest" description="Disordered" evidence="7">
    <location>
        <begin position="593"/>
        <end position="621"/>
    </location>
</feature>
<dbReference type="SUPFAM" id="SSF90123">
    <property type="entry name" value="ABC transporter transmembrane region"/>
    <property type="match status" value="1"/>
</dbReference>
<evidence type="ECO:0000259" key="10">
    <source>
        <dbReference type="PROSITE" id="PS50929"/>
    </source>
</evidence>
<reference evidence="11 12" key="1">
    <citation type="submission" date="2018-11" db="EMBL/GenBank/DDBJ databases">
        <title>Whole genome sequence of Streptomyces paromomycinus NBRC 15454(T).</title>
        <authorList>
            <person name="Komaki H."/>
            <person name="Tamura T."/>
        </authorList>
    </citation>
    <scope>NUCLEOTIDE SEQUENCE [LARGE SCALE GENOMIC DNA]</scope>
    <source>
        <strain evidence="11 12">NBRC 15454</strain>
    </source>
</reference>
<keyword evidence="2 8" id="KW-0812">Transmembrane</keyword>
<evidence type="ECO:0000256" key="5">
    <source>
        <dbReference type="ARBA" id="ARBA00022989"/>
    </source>
</evidence>
<evidence type="ECO:0000256" key="3">
    <source>
        <dbReference type="ARBA" id="ARBA00022741"/>
    </source>
</evidence>
<protein>
    <submittedName>
        <fullName evidence="11">ABC transporter ATP-binding protein</fullName>
    </submittedName>
</protein>
<dbReference type="EMBL" id="BHZD01000001">
    <property type="protein sequence ID" value="GCD46227.1"/>
    <property type="molecule type" value="Genomic_DNA"/>
</dbReference>
<dbReference type="InterPro" id="IPR003593">
    <property type="entry name" value="AAA+_ATPase"/>
</dbReference>
<dbReference type="GO" id="GO:0016887">
    <property type="term" value="F:ATP hydrolysis activity"/>
    <property type="evidence" value="ECO:0007669"/>
    <property type="project" value="InterPro"/>
</dbReference>
<dbReference type="InterPro" id="IPR027417">
    <property type="entry name" value="P-loop_NTPase"/>
</dbReference>
<feature type="transmembrane region" description="Helical" evidence="8">
    <location>
        <begin position="161"/>
        <end position="181"/>
    </location>
</feature>
<dbReference type="PANTHER" id="PTHR24221">
    <property type="entry name" value="ATP-BINDING CASSETTE SUB-FAMILY B"/>
    <property type="match status" value="1"/>
</dbReference>